<dbReference type="InterPro" id="IPR056695">
    <property type="entry name" value="DUF7793"/>
</dbReference>
<sequence>MTELENEFIRFWIVDGILYSKFKREVNFDLDIIKKLIETRHAISNNVNQYWCYDVKEANEFPKECRDYADIHGQDFLFACALVINSHIQKFLFNTFLKLKKSKIPFQAFTDNEKAMEWLMEIKAKNES</sequence>
<evidence type="ECO:0000313" key="3">
    <source>
        <dbReference type="Proteomes" id="UP000184516"/>
    </source>
</evidence>
<name>A0A1M5DQM7_9FLAO</name>
<dbReference type="Gene3D" id="3.40.970.30">
    <property type="entry name" value="yp_829618.1 like domains"/>
    <property type="match status" value="1"/>
</dbReference>
<dbReference type="Pfam" id="PF25056">
    <property type="entry name" value="DUF7793"/>
    <property type="match status" value="1"/>
</dbReference>
<dbReference type="RefSeq" id="WP_073367025.1">
    <property type="nucleotide sequence ID" value="NZ_FQWB01000001.1"/>
</dbReference>
<reference evidence="3" key="1">
    <citation type="submission" date="2016-11" db="EMBL/GenBank/DDBJ databases">
        <authorList>
            <person name="Varghese N."/>
            <person name="Submissions S."/>
        </authorList>
    </citation>
    <scope>NUCLEOTIDE SEQUENCE [LARGE SCALE GENOMIC DNA]</scope>
    <source>
        <strain evidence="3">DSM 19978</strain>
    </source>
</reference>
<accession>A0A1M5DQM7</accession>
<evidence type="ECO:0000259" key="1">
    <source>
        <dbReference type="Pfam" id="PF25056"/>
    </source>
</evidence>
<dbReference type="AlphaFoldDB" id="A0A1M5DQM7"/>
<dbReference type="STRING" id="468056.SAMN05443549_10131"/>
<organism evidence="2 3">
    <name type="scientific">Flavobacterium fluvii</name>
    <dbReference type="NCBI Taxonomy" id="468056"/>
    <lineage>
        <taxon>Bacteria</taxon>
        <taxon>Pseudomonadati</taxon>
        <taxon>Bacteroidota</taxon>
        <taxon>Flavobacteriia</taxon>
        <taxon>Flavobacteriales</taxon>
        <taxon>Flavobacteriaceae</taxon>
        <taxon>Flavobacterium</taxon>
    </lineage>
</organism>
<proteinExistence type="predicted"/>
<feature type="domain" description="DUF7793" evidence="1">
    <location>
        <begin position="11"/>
        <end position="123"/>
    </location>
</feature>
<dbReference type="EMBL" id="FQWB01000001">
    <property type="protein sequence ID" value="SHF69273.1"/>
    <property type="molecule type" value="Genomic_DNA"/>
</dbReference>
<gene>
    <name evidence="2" type="ORF">SAMN05443549_10131</name>
</gene>
<evidence type="ECO:0000313" key="2">
    <source>
        <dbReference type="EMBL" id="SHF69273.1"/>
    </source>
</evidence>
<keyword evidence="3" id="KW-1185">Reference proteome</keyword>
<protein>
    <recommendedName>
        <fullName evidence="1">DUF7793 domain-containing protein</fullName>
    </recommendedName>
</protein>
<dbReference type="Proteomes" id="UP000184516">
    <property type="component" value="Unassembled WGS sequence"/>
</dbReference>
<dbReference type="OrthoDB" id="957652at2"/>